<dbReference type="AlphaFoldDB" id="A0A1X6WSF5"/>
<dbReference type="EMBL" id="FWFG01000001">
    <property type="protein sequence ID" value="SLM87690.1"/>
    <property type="molecule type" value="Genomic_DNA"/>
</dbReference>
<dbReference type="InterPro" id="IPR020483">
    <property type="entry name" value="Uncharacterised_YgbA"/>
</dbReference>
<protein>
    <recommendedName>
        <fullName evidence="3">Nitrous oxide-stimulated promoter family protein</fullName>
    </recommendedName>
</protein>
<evidence type="ECO:0000313" key="1">
    <source>
        <dbReference type="EMBL" id="SLM87690.1"/>
    </source>
</evidence>
<reference evidence="1 2" key="1">
    <citation type="submission" date="2017-02" db="EMBL/GenBank/DDBJ databases">
        <authorList>
            <person name="Peterson S.W."/>
        </authorList>
    </citation>
    <scope>NUCLEOTIDE SEQUENCE [LARGE SCALE GENOMIC DNA]</scope>
    <source>
        <strain evidence="1 2">CIP104813</strain>
    </source>
</reference>
<keyword evidence="2" id="KW-1185">Reference proteome</keyword>
<dbReference type="Pfam" id="PF11756">
    <property type="entry name" value="YgbA_NO"/>
    <property type="match status" value="1"/>
</dbReference>
<evidence type="ECO:0000313" key="2">
    <source>
        <dbReference type="Proteomes" id="UP000195981"/>
    </source>
</evidence>
<sequence>MRADLRILGLFVGVYCGGRHRDLAREPHRSPAVDADVYGRRVPVLCQDCSQHLEYGEARRVFCTLDPKPFCAHCPVHCFKDSERQWNRTMMRYSGRRSLTRGFAREGARHFAGSVGIRVRALGRRLDTALRRA</sequence>
<name>A0A1X6WSF5_9MICO</name>
<dbReference type="Proteomes" id="UP000195981">
    <property type="component" value="Unassembled WGS sequence"/>
</dbReference>
<accession>A0A1X6WSF5</accession>
<evidence type="ECO:0008006" key="3">
    <source>
        <dbReference type="Google" id="ProtNLM"/>
    </source>
</evidence>
<proteinExistence type="predicted"/>
<organism evidence="1 2">
    <name type="scientific">Brachybacterium nesterenkovii</name>
    <dbReference type="NCBI Taxonomy" id="47847"/>
    <lineage>
        <taxon>Bacteria</taxon>
        <taxon>Bacillati</taxon>
        <taxon>Actinomycetota</taxon>
        <taxon>Actinomycetes</taxon>
        <taxon>Micrococcales</taxon>
        <taxon>Dermabacteraceae</taxon>
        <taxon>Brachybacterium</taxon>
    </lineage>
</organism>
<gene>
    <name evidence="1" type="ORF">FM110_00110</name>
</gene>